<evidence type="ECO:0000256" key="4">
    <source>
        <dbReference type="ARBA" id="ARBA00022801"/>
    </source>
</evidence>
<dbReference type="AlphaFoldDB" id="A0ABD7C5N2"/>
<comment type="function">
    <text evidence="6">May nick specific sequences that contain T:G mispairs resulting from m5C-deamination.</text>
</comment>
<evidence type="ECO:0000256" key="3">
    <source>
        <dbReference type="ARBA" id="ARBA00022763"/>
    </source>
</evidence>
<keyword evidence="1 6" id="KW-0540">Nuclease</keyword>
<evidence type="ECO:0000256" key="1">
    <source>
        <dbReference type="ARBA" id="ARBA00022722"/>
    </source>
</evidence>
<dbReference type="InterPro" id="IPR011335">
    <property type="entry name" value="Restrct_endonuc-II-like"/>
</dbReference>
<keyword evidence="5 6" id="KW-0234">DNA repair</keyword>
<evidence type="ECO:0000256" key="5">
    <source>
        <dbReference type="ARBA" id="ARBA00023204"/>
    </source>
</evidence>
<dbReference type="EC" id="3.1.-.-" evidence="6"/>
<dbReference type="PIRSF" id="PIRSF018267">
    <property type="entry name" value="VSR_endonuc"/>
    <property type="match status" value="1"/>
</dbReference>
<reference evidence="7 8" key="1">
    <citation type="submission" date="2021-01" db="EMBL/GenBank/DDBJ databases">
        <title>Genome Characterization of a novel Stenotrophomonas isolate with high keratinase activity.</title>
        <authorList>
            <person name="Cao Z.-J."/>
        </authorList>
    </citation>
    <scope>NUCLEOTIDE SEQUENCE [LARGE SCALE GENOMIC DNA]</scope>
    <source>
        <strain evidence="7 8">DHHJ</strain>
    </source>
</reference>
<dbReference type="InterPro" id="IPR004603">
    <property type="entry name" value="DNA_mismatch_endonuc_vsr"/>
</dbReference>
<dbReference type="EMBL" id="CP067993">
    <property type="protein sequence ID" value="QQQ42830.1"/>
    <property type="molecule type" value="Genomic_DNA"/>
</dbReference>
<keyword evidence="4 6" id="KW-0378">Hydrolase</keyword>
<dbReference type="CDD" id="cd00221">
    <property type="entry name" value="Vsr"/>
    <property type="match status" value="1"/>
</dbReference>
<evidence type="ECO:0000256" key="2">
    <source>
        <dbReference type="ARBA" id="ARBA00022759"/>
    </source>
</evidence>
<dbReference type="Gene3D" id="3.40.960.10">
    <property type="entry name" value="VSR Endonuclease"/>
    <property type="match status" value="1"/>
</dbReference>
<keyword evidence="3 6" id="KW-0227">DNA damage</keyword>
<dbReference type="GO" id="GO:0016787">
    <property type="term" value="F:hydrolase activity"/>
    <property type="evidence" value="ECO:0007669"/>
    <property type="project" value="UniProtKB-KW"/>
</dbReference>
<dbReference type="SUPFAM" id="SSF52980">
    <property type="entry name" value="Restriction endonuclease-like"/>
    <property type="match status" value="1"/>
</dbReference>
<dbReference type="NCBIfam" id="TIGR00632">
    <property type="entry name" value="vsr"/>
    <property type="match status" value="1"/>
</dbReference>
<comment type="similarity">
    <text evidence="6">Belongs to the vsr family.</text>
</comment>
<proteinExistence type="inferred from homology"/>
<dbReference type="Pfam" id="PF03852">
    <property type="entry name" value="Vsr"/>
    <property type="match status" value="1"/>
</dbReference>
<evidence type="ECO:0000313" key="8">
    <source>
        <dbReference type="Proteomes" id="UP000596095"/>
    </source>
</evidence>
<protein>
    <recommendedName>
        <fullName evidence="6">Very short patch repair endonuclease</fullName>
        <ecNumber evidence="6">3.1.-.-</ecNumber>
    </recommendedName>
</protein>
<evidence type="ECO:0000256" key="6">
    <source>
        <dbReference type="PIRNR" id="PIRNR018267"/>
    </source>
</evidence>
<dbReference type="GO" id="GO:0006298">
    <property type="term" value="P:mismatch repair"/>
    <property type="evidence" value="ECO:0007669"/>
    <property type="project" value="UniProtKB-UniRule"/>
</dbReference>
<name>A0ABD7C5N2_STEMA</name>
<accession>A0ABD7C5N2</accession>
<evidence type="ECO:0000313" key="7">
    <source>
        <dbReference type="EMBL" id="QQQ42830.1"/>
    </source>
</evidence>
<sequence>MADTVSQEVRSRMMSRIRNKNSKPELLVRKYLHRHGFRYRIHDLRIAGRPDVVLPKYRCVIFVHGCFWHRHRSCKYAATPATRPEFWIEKLEKNRMRDERVQSSLLQAGWRVAIVWECSLKASADATLAELQRFVLSDDKFTELA</sequence>
<dbReference type="Proteomes" id="UP000596095">
    <property type="component" value="Chromosome"/>
</dbReference>
<keyword evidence="2 6" id="KW-0255">Endonuclease</keyword>
<organism evidence="7 8">
    <name type="scientific">Stenotrophomonas maltophilia</name>
    <name type="common">Pseudomonas maltophilia</name>
    <name type="synonym">Xanthomonas maltophilia</name>
    <dbReference type="NCBI Taxonomy" id="40324"/>
    <lineage>
        <taxon>Bacteria</taxon>
        <taxon>Pseudomonadati</taxon>
        <taxon>Pseudomonadota</taxon>
        <taxon>Gammaproteobacteria</taxon>
        <taxon>Lysobacterales</taxon>
        <taxon>Lysobacteraceae</taxon>
        <taxon>Stenotrophomonas</taxon>
        <taxon>Stenotrophomonas maltophilia group</taxon>
    </lineage>
</organism>
<dbReference type="GO" id="GO:0004519">
    <property type="term" value="F:endonuclease activity"/>
    <property type="evidence" value="ECO:0007669"/>
    <property type="project" value="UniProtKB-KW"/>
</dbReference>
<gene>
    <name evidence="7" type="primary">vsr</name>
    <name evidence="7" type="ORF">JJL50_01890</name>
</gene>